<dbReference type="InterPro" id="IPR040659">
    <property type="entry name" value="PhetRS_B1"/>
</dbReference>
<dbReference type="InterPro" id="IPR009061">
    <property type="entry name" value="DNA-bd_dom_put_sf"/>
</dbReference>
<dbReference type="InterPro" id="IPR045864">
    <property type="entry name" value="aa-tRNA-synth_II/BPL/LPL"/>
</dbReference>
<dbReference type="SMART" id="SM00874">
    <property type="entry name" value="B5"/>
    <property type="match status" value="1"/>
</dbReference>
<evidence type="ECO:0000313" key="18">
    <source>
        <dbReference type="Proteomes" id="UP001498771"/>
    </source>
</evidence>
<evidence type="ECO:0000259" key="16">
    <source>
        <dbReference type="PROSITE" id="PS51483"/>
    </source>
</evidence>
<protein>
    <recommendedName>
        <fullName evidence="5">phenylalanine--tRNA ligase</fullName>
        <ecNumber evidence="5">6.1.1.20</ecNumber>
    </recommendedName>
    <alternativeName>
        <fullName evidence="14">Phenylalanyl-tRNA synthetase beta subunit</fullName>
    </alternativeName>
</protein>
<evidence type="ECO:0000256" key="5">
    <source>
        <dbReference type="ARBA" id="ARBA00012814"/>
    </source>
</evidence>
<comment type="caution">
    <text evidence="17">The sequence shown here is derived from an EMBL/GenBank/DDBJ whole genome shotgun (WGS) entry which is preliminary data.</text>
</comment>
<dbReference type="PROSITE" id="PS51483">
    <property type="entry name" value="B5"/>
    <property type="match status" value="1"/>
</dbReference>
<dbReference type="InterPro" id="IPR041616">
    <property type="entry name" value="PheRS_beta_core"/>
</dbReference>
<dbReference type="Gene3D" id="3.30.930.10">
    <property type="entry name" value="Bira Bifunctional Protein, Domain 2"/>
    <property type="match status" value="1"/>
</dbReference>
<dbReference type="EMBL" id="JBBJBU010000002">
    <property type="protein sequence ID" value="KAK7206536.1"/>
    <property type="molecule type" value="Genomic_DNA"/>
</dbReference>
<evidence type="ECO:0000256" key="3">
    <source>
        <dbReference type="ARBA" id="ARBA00007438"/>
    </source>
</evidence>
<dbReference type="PANTHER" id="PTHR10947:SF0">
    <property type="entry name" value="PHENYLALANINE--TRNA LIGASE BETA SUBUNIT"/>
    <property type="match status" value="1"/>
</dbReference>
<evidence type="ECO:0000256" key="10">
    <source>
        <dbReference type="ARBA" id="ARBA00022840"/>
    </source>
</evidence>
<gene>
    <name evidence="17" type="ORF">BZA70DRAFT_255062</name>
</gene>
<comment type="similarity">
    <text evidence="3">Belongs to the phenylalanyl-tRNA synthetase beta subunit family. Type 2 subfamily.</text>
</comment>
<keyword evidence="18" id="KW-1185">Reference proteome</keyword>
<dbReference type="Pfam" id="PF18262">
    <property type="entry name" value="PhetRS_B1"/>
    <property type="match status" value="1"/>
</dbReference>
<feature type="domain" description="B5" evidence="16">
    <location>
        <begin position="295"/>
        <end position="373"/>
    </location>
</feature>
<dbReference type="CDD" id="cd00769">
    <property type="entry name" value="PheRS_beta_core"/>
    <property type="match status" value="1"/>
</dbReference>
<evidence type="ECO:0000256" key="6">
    <source>
        <dbReference type="ARBA" id="ARBA00022490"/>
    </source>
</evidence>
<dbReference type="Gene3D" id="3.50.40.10">
    <property type="entry name" value="Phenylalanyl-trna Synthetase, Chain B, domain 3"/>
    <property type="match status" value="1"/>
</dbReference>
<evidence type="ECO:0000256" key="2">
    <source>
        <dbReference type="ARBA" id="ARBA00004496"/>
    </source>
</evidence>
<keyword evidence="11" id="KW-0460">Magnesium</keyword>
<evidence type="ECO:0000256" key="13">
    <source>
        <dbReference type="ARBA" id="ARBA00023146"/>
    </source>
</evidence>
<keyword evidence="6" id="KW-0963">Cytoplasm</keyword>
<dbReference type="SUPFAM" id="SSF55681">
    <property type="entry name" value="Class II aaRS and biotin synthetases"/>
    <property type="match status" value="1"/>
</dbReference>
<evidence type="ECO:0000256" key="8">
    <source>
        <dbReference type="ARBA" id="ARBA00022723"/>
    </source>
</evidence>
<evidence type="ECO:0000256" key="12">
    <source>
        <dbReference type="ARBA" id="ARBA00022917"/>
    </source>
</evidence>
<evidence type="ECO:0000256" key="11">
    <source>
        <dbReference type="ARBA" id="ARBA00022842"/>
    </source>
</evidence>
<name>A0ABR1F9M1_9ASCO</name>
<keyword evidence="10" id="KW-0067">ATP-binding</keyword>
<comment type="subunit">
    <text evidence="4">Tetramer of two alpha and two beta subunits.</text>
</comment>
<organism evidence="17 18">
    <name type="scientific">Myxozyma melibiosi</name>
    <dbReference type="NCBI Taxonomy" id="54550"/>
    <lineage>
        <taxon>Eukaryota</taxon>
        <taxon>Fungi</taxon>
        <taxon>Dikarya</taxon>
        <taxon>Ascomycota</taxon>
        <taxon>Saccharomycotina</taxon>
        <taxon>Lipomycetes</taxon>
        <taxon>Lipomycetales</taxon>
        <taxon>Lipomycetaceae</taxon>
        <taxon>Myxozyma</taxon>
    </lineage>
</organism>
<sequence>MPTVGVDKEDLYKALGRSYTTEEFDELCFEFGIELDEDTSQGELPIVNGVQERAQLKIEIPANRYDMLCFEGIARALNIFLGREKLPAYTLTKPEKMIQFVVKPETAQIRQYISCAVLRGITFTPRRYESFIGLQDKLHNNLCRNRTLVSMGTHDLDTIEGPFTYEAVTPTDISFVPLNQTKQMNGEELMQFYDGDKHLGRFLHIIRDSPVYPVVYDAKRRVCSLPPIINSEHSKITLDTKNVLIEVTATDKTKVEIVVNQLVAMFSEYCSEPFTIEPVEIVSPHNGESRITPDISMRETTAEVSYINGCCGFKQTPEELCALLARMSLVAKVNAKDSNLLDVSIPCTRPDILHQCDIMEDAGIAYGFNNLDRTFPGKSGTIGDPFLLNKVSDIVRREVAMTGWSEVLPLILCSHDENFKFLRRKDDGNTAVKLANPKTLEYQVVRTSLLPGMLKTIRENRKHSLPVKIFEVSDVAFKDESLERKSFNQRHWAAVFVGKTSGFETVHGLLDRVMKMLRINWIKESDTGVPGYFIKEANDDTFFPGRAADIFFRLRTDPSKTVKIGSFGILHPEVLEHFEIPGVVGSALEVNIEPFL</sequence>
<evidence type="ECO:0000256" key="1">
    <source>
        <dbReference type="ARBA" id="ARBA00001946"/>
    </source>
</evidence>
<keyword evidence="9" id="KW-0547">Nucleotide-binding</keyword>
<evidence type="ECO:0000256" key="14">
    <source>
        <dbReference type="ARBA" id="ARBA00033189"/>
    </source>
</evidence>
<keyword evidence="7" id="KW-0436">Ligase</keyword>
<dbReference type="NCBIfam" id="TIGR00471">
    <property type="entry name" value="pheT_arch"/>
    <property type="match status" value="1"/>
</dbReference>
<dbReference type="GeneID" id="90036286"/>
<dbReference type="Pfam" id="PF03484">
    <property type="entry name" value="B5"/>
    <property type="match status" value="1"/>
</dbReference>
<dbReference type="RefSeq" id="XP_064769569.1">
    <property type="nucleotide sequence ID" value="XM_064910774.1"/>
</dbReference>
<comment type="catalytic activity">
    <reaction evidence="15">
        <text>tRNA(Phe) + L-phenylalanine + ATP = L-phenylalanyl-tRNA(Phe) + AMP + diphosphate + H(+)</text>
        <dbReference type="Rhea" id="RHEA:19413"/>
        <dbReference type="Rhea" id="RHEA-COMP:9668"/>
        <dbReference type="Rhea" id="RHEA-COMP:9699"/>
        <dbReference type="ChEBI" id="CHEBI:15378"/>
        <dbReference type="ChEBI" id="CHEBI:30616"/>
        <dbReference type="ChEBI" id="CHEBI:33019"/>
        <dbReference type="ChEBI" id="CHEBI:58095"/>
        <dbReference type="ChEBI" id="CHEBI:78442"/>
        <dbReference type="ChEBI" id="CHEBI:78531"/>
        <dbReference type="ChEBI" id="CHEBI:456215"/>
        <dbReference type="EC" id="6.1.1.20"/>
    </reaction>
</comment>
<evidence type="ECO:0000256" key="9">
    <source>
        <dbReference type="ARBA" id="ARBA00022741"/>
    </source>
</evidence>
<dbReference type="SUPFAM" id="SSF46955">
    <property type="entry name" value="Putative DNA-binding domain"/>
    <property type="match status" value="2"/>
</dbReference>
<evidence type="ECO:0000256" key="4">
    <source>
        <dbReference type="ARBA" id="ARBA00011209"/>
    </source>
</evidence>
<evidence type="ECO:0000256" key="7">
    <source>
        <dbReference type="ARBA" id="ARBA00022598"/>
    </source>
</evidence>
<accession>A0ABR1F9M1</accession>
<comment type="subcellular location">
    <subcellularLocation>
        <location evidence="2">Cytoplasm</location>
    </subcellularLocation>
</comment>
<comment type="cofactor">
    <cofactor evidence="1">
        <name>Mg(2+)</name>
        <dbReference type="ChEBI" id="CHEBI:18420"/>
    </cofactor>
</comment>
<dbReference type="EC" id="6.1.1.20" evidence="5"/>
<evidence type="ECO:0000256" key="15">
    <source>
        <dbReference type="ARBA" id="ARBA00049255"/>
    </source>
</evidence>
<dbReference type="SMART" id="SM00873">
    <property type="entry name" value="B3_4"/>
    <property type="match status" value="1"/>
</dbReference>
<keyword evidence="8" id="KW-0479">Metal-binding</keyword>
<dbReference type="PANTHER" id="PTHR10947">
    <property type="entry name" value="PHENYLALANYL-TRNA SYNTHETASE BETA CHAIN AND LEUCINE-RICH REPEAT-CONTAINING PROTEIN 47"/>
    <property type="match status" value="1"/>
</dbReference>
<keyword evidence="13" id="KW-0030">Aminoacyl-tRNA synthetase</keyword>
<reference evidence="17 18" key="1">
    <citation type="submission" date="2024-03" db="EMBL/GenBank/DDBJ databases">
        <title>Genome-scale model development and genomic sequencing of the oleaginous clade Lipomyces.</title>
        <authorList>
            <consortium name="Lawrence Berkeley National Laboratory"/>
            <person name="Czajka J.J."/>
            <person name="Han Y."/>
            <person name="Kim J."/>
            <person name="Mondo S.J."/>
            <person name="Hofstad B.A."/>
            <person name="Robles A."/>
            <person name="Haridas S."/>
            <person name="Riley R."/>
            <person name="LaButti K."/>
            <person name="Pangilinan J."/>
            <person name="Andreopoulos W."/>
            <person name="Lipzen A."/>
            <person name="Yan J."/>
            <person name="Wang M."/>
            <person name="Ng V."/>
            <person name="Grigoriev I.V."/>
            <person name="Spatafora J.W."/>
            <person name="Magnuson J.K."/>
            <person name="Baker S.E."/>
            <person name="Pomraning K.R."/>
        </authorList>
    </citation>
    <scope>NUCLEOTIDE SEQUENCE [LARGE SCALE GENOMIC DNA]</scope>
    <source>
        <strain evidence="17 18">Phaff 52-87</strain>
    </source>
</reference>
<proteinExistence type="inferred from homology"/>
<dbReference type="Pfam" id="PF03483">
    <property type="entry name" value="B3_4"/>
    <property type="match status" value="1"/>
</dbReference>
<dbReference type="InterPro" id="IPR005146">
    <property type="entry name" value="B3/B4_tRNA-bd"/>
</dbReference>
<dbReference type="InterPro" id="IPR045060">
    <property type="entry name" value="Phe-tRNA-ligase_IIc_bsu"/>
</dbReference>
<dbReference type="Proteomes" id="UP001498771">
    <property type="component" value="Unassembled WGS sequence"/>
</dbReference>
<dbReference type="Pfam" id="PF17759">
    <property type="entry name" value="tRNA_synthFbeta"/>
    <property type="match status" value="1"/>
</dbReference>
<dbReference type="InterPro" id="IPR004531">
    <property type="entry name" value="Phe-tRNA-synth_IIc_bsu_arc_euk"/>
</dbReference>
<dbReference type="SUPFAM" id="SSF56037">
    <property type="entry name" value="PheT/TilS domain"/>
    <property type="match status" value="1"/>
</dbReference>
<dbReference type="Gene3D" id="3.30.56.10">
    <property type="match status" value="2"/>
</dbReference>
<keyword evidence="12" id="KW-0648">Protein biosynthesis</keyword>
<evidence type="ECO:0000313" key="17">
    <source>
        <dbReference type="EMBL" id="KAK7206536.1"/>
    </source>
</evidence>
<dbReference type="InterPro" id="IPR020825">
    <property type="entry name" value="Phe-tRNA_synthase-like_B3/B4"/>
</dbReference>
<dbReference type="InterPro" id="IPR005147">
    <property type="entry name" value="tRNA_synthase_B5-dom"/>
</dbReference>